<dbReference type="UniPathway" id="UPA00074">
    <property type="reaction ID" value="UER00125"/>
</dbReference>
<dbReference type="SUPFAM" id="SSF52440">
    <property type="entry name" value="PreATP-grasp domain"/>
    <property type="match status" value="1"/>
</dbReference>
<proteinExistence type="inferred from homology"/>
<dbReference type="AlphaFoldDB" id="A0A075HM18"/>
<keyword evidence="6 11" id="KW-0067">ATP-binding</keyword>
<dbReference type="SUPFAM" id="SSF56059">
    <property type="entry name" value="Glutathione synthetase ATP-binding domain-like"/>
    <property type="match status" value="1"/>
</dbReference>
<protein>
    <recommendedName>
        <fullName evidence="2 10">Phosphoribosylamine--glycine ligase</fullName>
        <ecNumber evidence="2 10">6.3.4.13</ecNumber>
    </recommendedName>
    <alternativeName>
        <fullName evidence="10">GARS</fullName>
    </alternativeName>
    <alternativeName>
        <fullName evidence="8 10">Glycinamide ribonucleotide synthetase</fullName>
    </alternativeName>
    <alternativeName>
        <fullName evidence="9 10">Phosphoribosylglycinamide synthetase</fullName>
    </alternativeName>
</protein>
<dbReference type="InterPro" id="IPR000115">
    <property type="entry name" value="PRibGlycinamide_synth"/>
</dbReference>
<dbReference type="GO" id="GO:0006189">
    <property type="term" value="P:'de novo' IMP biosynthetic process"/>
    <property type="evidence" value="ECO:0007669"/>
    <property type="project" value="UniProtKB-UniRule"/>
</dbReference>
<dbReference type="SMART" id="SM01210">
    <property type="entry name" value="GARS_C"/>
    <property type="match status" value="1"/>
</dbReference>
<dbReference type="Gene3D" id="3.90.600.10">
    <property type="entry name" value="Phosphoribosylglycinamide synthetase, C-terminal domain"/>
    <property type="match status" value="1"/>
</dbReference>
<dbReference type="GO" id="GO:0004637">
    <property type="term" value="F:phosphoribosylamine-glycine ligase activity"/>
    <property type="evidence" value="ECO:0007669"/>
    <property type="project" value="UniProtKB-UniRule"/>
</dbReference>
<dbReference type="PROSITE" id="PS50975">
    <property type="entry name" value="ATP_GRASP"/>
    <property type="match status" value="1"/>
</dbReference>
<sequence length="421" mass="46146">MVSIIIVGSGGREAAIEWKLRGSPHVEEIFVSPGNGGSKNNLSYAETDFNQLADFTESKKGFAIVGPEKPLADGIVDVFLERGLKIFGPTQKAAQLEASKVYSKYFMKRHGIPTADFRVFDSYQLADDYIKHKGGNVVIKADGLAAGKGVILCRNVIDASSALKNLMIYTKFGPAGSKVVIEDRLIGTEVSCFYLSDGSHIIPLSTAQDHKRIYDGNRGPNTGGMGSYSPSLFLTDRIQEEIHRIAGKTINGIANEGSPFKGVLYIGLIISDGKPYVLEYNVRLGDPEAQVILPRMKSDLYLYLEACVDGVLEEMDEIEWDDRPAVCVVMSSQGYPGNYETGKVISGIKDTDRIRDIHLFHAGTKRDEAQLTTSAGRVLGVTALDEDLMTTIEKVYAAVRLIKWDGEYHRSDVGMNAVNYL</sequence>
<accession>A0A075HM18</accession>
<dbReference type="EMBL" id="KF901052">
    <property type="protein sequence ID" value="AIF16340.1"/>
    <property type="molecule type" value="Genomic_DNA"/>
</dbReference>
<dbReference type="PANTHER" id="PTHR43472">
    <property type="entry name" value="PHOSPHORIBOSYLAMINE--GLYCINE LIGASE"/>
    <property type="match status" value="1"/>
</dbReference>
<evidence type="ECO:0000256" key="7">
    <source>
        <dbReference type="ARBA" id="ARBA00038345"/>
    </source>
</evidence>
<comment type="catalytic activity">
    <reaction evidence="10">
        <text>5-phospho-beta-D-ribosylamine + glycine + ATP = N(1)-(5-phospho-beta-D-ribosyl)glycinamide + ADP + phosphate + H(+)</text>
        <dbReference type="Rhea" id="RHEA:17453"/>
        <dbReference type="ChEBI" id="CHEBI:15378"/>
        <dbReference type="ChEBI" id="CHEBI:30616"/>
        <dbReference type="ChEBI" id="CHEBI:43474"/>
        <dbReference type="ChEBI" id="CHEBI:57305"/>
        <dbReference type="ChEBI" id="CHEBI:58681"/>
        <dbReference type="ChEBI" id="CHEBI:143788"/>
        <dbReference type="ChEBI" id="CHEBI:456216"/>
        <dbReference type="EC" id="6.3.4.13"/>
    </reaction>
</comment>
<keyword evidence="4 11" id="KW-0547">Nucleotide-binding</keyword>
<comment type="similarity">
    <text evidence="7 10">Belongs to the GARS family.</text>
</comment>
<evidence type="ECO:0000256" key="10">
    <source>
        <dbReference type="HAMAP-Rule" id="MF_00138"/>
    </source>
</evidence>
<evidence type="ECO:0000256" key="11">
    <source>
        <dbReference type="PROSITE-ProRule" id="PRU00409"/>
    </source>
</evidence>
<dbReference type="InterPro" id="IPR016185">
    <property type="entry name" value="PreATP-grasp_dom_sf"/>
</dbReference>
<dbReference type="InterPro" id="IPR013815">
    <property type="entry name" value="ATP_grasp_subdomain_1"/>
</dbReference>
<dbReference type="SUPFAM" id="SSF51246">
    <property type="entry name" value="Rudiment single hybrid motif"/>
    <property type="match status" value="1"/>
</dbReference>
<dbReference type="InterPro" id="IPR011761">
    <property type="entry name" value="ATP-grasp"/>
</dbReference>
<evidence type="ECO:0000256" key="9">
    <source>
        <dbReference type="ARBA" id="ARBA00042864"/>
    </source>
</evidence>
<dbReference type="GO" id="GO:0046872">
    <property type="term" value="F:metal ion binding"/>
    <property type="evidence" value="ECO:0007669"/>
    <property type="project" value="InterPro"/>
</dbReference>
<dbReference type="Pfam" id="PF01071">
    <property type="entry name" value="GARS_A"/>
    <property type="match status" value="1"/>
</dbReference>
<evidence type="ECO:0000259" key="12">
    <source>
        <dbReference type="PROSITE" id="PS50975"/>
    </source>
</evidence>
<dbReference type="PROSITE" id="PS00184">
    <property type="entry name" value="GARS"/>
    <property type="match status" value="1"/>
</dbReference>
<dbReference type="InterPro" id="IPR011054">
    <property type="entry name" value="Rudment_hybrid_motif"/>
</dbReference>
<dbReference type="GO" id="GO:0005524">
    <property type="term" value="F:ATP binding"/>
    <property type="evidence" value="ECO:0007669"/>
    <property type="project" value="UniProtKB-UniRule"/>
</dbReference>
<evidence type="ECO:0000256" key="3">
    <source>
        <dbReference type="ARBA" id="ARBA00022598"/>
    </source>
</evidence>
<evidence type="ECO:0000313" key="13">
    <source>
        <dbReference type="EMBL" id="AIF16340.1"/>
    </source>
</evidence>
<dbReference type="InterPro" id="IPR020560">
    <property type="entry name" value="PRibGlycinamide_synth_C-dom"/>
</dbReference>
<dbReference type="NCBIfam" id="TIGR00877">
    <property type="entry name" value="purD"/>
    <property type="match status" value="1"/>
</dbReference>
<evidence type="ECO:0000256" key="5">
    <source>
        <dbReference type="ARBA" id="ARBA00022755"/>
    </source>
</evidence>
<dbReference type="InterPro" id="IPR020561">
    <property type="entry name" value="PRibGlycinamid_synth_ATP-grasp"/>
</dbReference>
<dbReference type="GO" id="GO:0009113">
    <property type="term" value="P:purine nucleobase biosynthetic process"/>
    <property type="evidence" value="ECO:0007669"/>
    <property type="project" value="InterPro"/>
</dbReference>
<evidence type="ECO:0000256" key="8">
    <source>
        <dbReference type="ARBA" id="ARBA00042242"/>
    </source>
</evidence>
<evidence type="ECO:0000256" key="4">
    <source>
        <dbReference type="ARBA" id="ARBA00022741"/>
    </source>
</evidence>
<dbReference type="Pfam" id="PF02843">
    <property type="entry name" value="GARS_C"/>
    <property type="match status" value="1"/>
</dbReference>
<dbReference type="SMART" id="SM01209">
    <property type="entry name" value="GARS_A"/>
    <property type="match status" value="1"/>
</dbReference>
<keyword evidence="3 10" id="KW-0436">Ligase</keyword>
<reference evidence="13" key="1">
    <citation type="journal article" date="2014" name="Genome Biol. Evol.">
        <title>Pangenome evidence for extensive interdomain horizontal transfer affecting lineage core and shell genes in uncultured planktonic thaumarchaeota and euryarchaeota.</title>
        <authorList>
            <person name="Deschamps P."/>
            <person name="Zivanovic Y."/>
            <person name="Moreira D."/>
            <person name="Rodriguez-Valera F."/>
            <person name="Lopez-Garcia P."/>
        </authorList>
    </citation>
    <scope>NUCLEOTIDE SEQUENCE</scope>
</reference>
<comment type="pathway">
    <text evidence="1 10">Purine metabolism; IMP biosynthesis via de novo pathway; N(1)-(5-phospho-D-ribosyl)glycinamide from 5-phospho-alpha-D-ribose 1-diphosphate: step 2/2.</text>
</comment>
<dbReference type="InterPro" id="IPR037123">
    <property type="entry name" value="PRibGlycinamide_synth_C_sf"/>
</dbReference>
<dbReference type="Gene3D" id="3.40.50.20">
    <property type="match status" value="1"/>
</dbReference>
<dbReference type="Gene3D" id="3.30.470.20">
    <property type="entry name" value="ATP-grasp fold, B domain"/>
    <property type="match status" value="1"/>
</dbReference>
<feature type="domain" description="ATP-grasp" evidence="12">
    <location>
        <begin position="104"/>
        <end position="309"/>
    </location>
</feature>
<evidence type="ECO:0000256" key="1">
    <source>
        <dbReference type="ARBA" id="ARBA00005174"/>
    </source>
</evidence>
<dbReference type="HAMAP" id="MF_00138">
    <property type="entry name" value="GARS"/>
    <property type="match status" value="1"/>
</dbReference>
<keyword evidence="5 10" id="KW-0658">Purine biosynthesis</keyword>
<dbReference type="InterPro" id="IPR020562">
    <property type="entry name" value="PRibGlycinamide_synth_N"/>
</dbReference>
<dbReference type="PANTHER" id="PTHR43472:SF1">
    <property type="entry name" value="PHOSPHORIBOSYLAMINE--GLYCINE LIGASE, CHLOROPLASTIC"/>
    <property type="match status" value="1"/>
</dbReference>
<evidence type="ECO:0000256" key="6">
    <source>
        <dbReference type="ARBA" id="ARBA00022840"/>
    </source>
</evidence>
<gene>
    <name evidence="10 13" type="primary">purD</name>
</gene>
<name>A0A075HM18_9ARCH</name>
<dbReference type="Gene3D" id="3.30.1490.20">
    <property type="entry name" value="ATP-grasp fold, A domain"/>
    <property type="match status" value="1"/>
</dbReference>
<organism evidence="13">
    <name type="scientific">uncultured marine thaumarchaeote KM3_73_F02</name>
    <dbReference type="NCBI Taxonomy" id="1456268"/>
    <lineage>
        <taxon>Archaea</taxon>
        <taxon>Nitrososphaerota</taxon>
        <taxon>environmental samples</taxon>
    </lineage>
</organism>
<dbReference type="Pfam" id="PF02844">
    <property type="entry name" value="GARS_N"/>
    <property type="match status" value="1"/>
</dbReference>
<dbReference type="InterPro" id="IPR020559">
    <property type="entry name" value="PRibGlycinamide_synth_CS"/>
</dbReference>
<evidence type="ECO:0000256" key="2">
    <source>
        <dbReference type="ARBA" id="ARBA00013255"/>
    </source>
</evidence>
<dbReference type="EC" id="6.3.4.13" evidence="2 10"/>